<keyword evidence="4" id="KW-1185">Reference proteome</keyword>
<dbReference type="AlphaFoldDB" id="A0A328BB40"/>
<evidence type="ECO:0000259" key="2">
    <source>
        <dbReference type="PROSITE" id="PS50885"/>
    </source>
</evidence>
<name>A0A328BB40_9CAUL</name>
<feature type="transmembrane region" description="Helical" evidence="1">
    <location>
        <begin position="161"/>
        <end position="181"/>
    </location>
</feature>
<comment type="caution">
    <text evidence="3">The sequence shown here is derived from an EMBL/GenBank/DDBJ whole genome shotgun (WGS) entry which is preliminary data.</text>
</comment>
<reference evidence="3 4" key="1">
    <citation type="submission" date="2018-05" db="EMBL/GenBank/DDBJ databases">
        <authorList>
            <person name="Lanie J.A."/>
            <person name="Ng W.-L."/>
            <person name="Kazmierczak K.M."/>
            <person name="Andrzejewski T.M."/>
            <person name="Davidsen T.M."/>
            <person name="Wayne K.J."/>
            <person name="Tettelin H."/>
            <person name="Glass J.I."/>
            <person name="Rusch D."/>
            <person name="Podicherti R."/>
            <person name="Tsui H.-C.T."/>
            <person name="Winkler M.E."/>
        </authorList>
    </citation>
    <scope>NUCLEOTIDE SEQUENCE [LARGE SCALE GENOMIC DNA]</scope>
    <source>
        <strain evidence="3 4">BUT-10</strain>
    </source>
</reference>
<accession>A0A328BB40</accession>
<feature type="domain" description="HAMP" evidence="2">
    <location>
        <begin position="182"/>
        <end position="234"/>
    </location>
</feature>
<dbReference type="GO" id="GO:0007165">
    <property type="term" value="P:signal transduction"/>
    <property type="evidence" value="ECO:0007669"/>
    <property type="project" value="InterPro"/>
</dbReference>
<proteinExistence type="predicted"/>
<keyword evidence="1" id="KW-1133">Transmembrane helix</keyword>
<dbReference type="EMBL" id="QFYS01000009">
    <property type="protein sequence ID" value="RAK63036.1"/>
    <property type="molecule type" value="Genomic_DNA"/>
</dbReference>
<gene>
    <name evidence="3" type="ORF">DJ019_17335</name>
</gene>
<evidence type="ECO:0000313" key="3">
    <source>
        <dbReference type="EMBL" id="RAK63036.1"/>
    </source>
</evidence>
<dbReference type="PROSITE" id="PS50885">
    <property type="entry name" value="HAMP"/>
    <property type="match status" value="1"/>
</dbReference>
<evidence type="ECO:0000313" key="4">
    <source>
        <dbReference type="Proteomes" id="UP000249524"/>
    </source>
</evidence>
<sequence length="416" mass="43952">MRLQRGFLLLIVPLFLLLAGINGALLYVWEQAEAERGLEKQALAAAVALAAFADDPDDLILRLKEPHRAEALRRAIAQAPGLRGVYLVRSDGRSARIAGAYPMQDLGPVRRPDKPIAMSRSHGSAGRAVTSALAPAGKDAFVVAQVDAGPLMARASMLRRVLTALLLAAGALGMLLASLTARRIARELSRTSTAIKALETGAPLDKVEGFRLRETRDLALAVRLMQTSVAARLARGGHDLARRDRLRTEDRAAKIYRNGAFPPVVATMGGATIAVRALGEAPAGSFHATCSTRNHGALVIGECAADTPGEAVALALAASRFLTDHMLDGAPEARLKEACAAFAIARFDWLIWPAEAPPPEPRAAAVLDGGKAGQALEYVHRAATLEPEAVIEEIEALFPVDGLIGVVRASAEGGQR</sequence>
<dbReference type="OrthoDB" id="7503046at2"/>
<organism evidence="3 4">
    <name type="scientific">Phenylobacterium kunshanense</name>
    <dbReference type="NCBI Taxonomy" id="1445034"/>
    <lineage>
        <taxon>Bacteria</taxon>
        <taxon>Pseudomonadati</taxon>
        <taxon>Pseudomonadota</taxon>
        <taxon>Alphaproteobacteria</taxon>
        <taxon>Caulobacterales</taxon>
        <taxon>Caulobacteraceae</taxon>
        <taxon>Phenylobacterium</taxon>
    </lineage>
</organism>
<dbReference type="Proteomes" id="UP000249524">
    <property type="component" value="Unassembled WGS sequence"/>
</dbReference>
<keyword evidence="1" id="KW-0472">Membrane</keyword>
<dbReference type="GO" id="GO:0016020">
    <property type="term" value="C:membrane"/>
    <property type="evidence" value="ECO:0007669"/>
    <property type="project" value="InterPro"/>
</dbReference>
<dbReference type="RefSeq" id="WP_111277376.1">
    <property type="nucleotide sequence ID" value="NZ_QFYS01000009.1"/>
</dbReference>
<keyword evidence="1" id="KW-0812">Transmembrane</keyword>
<evidence type="ECO:0000256" key="1">
    <source>
        <dbReference type="SAM" id="Phobius"/>
    </source>
</evidence>
<dbReference type="InterPro" id="IPR003660">
    <property type="entry name" value="HAMP_dom"/>
</dbReference>
<protein>
    <recommendedName>
        <fullName evidence="2">HAMP domain-containing protein</fullName>
    </recommendedName>
</protein>